<dbReference type="Proteomes" id="UP000014680">
    <property type="component" value="Unassembled WGS sequence"/>
</dbReference>
<gene>
    <name evidence="1" type="ORF">EIN_136540</name>
</gene>
<dbReference type="SUPFAM" id="SSF52949">
    <property type="entry name" value="Macro domain-like"/>
    <property type="match status" value="1"/>
</dbReference>
<dbReference type="EMBL" id="KB207027">
    <property type="protein sequence ID" value="ELP85980.1"/>
    <property type="molecule type" value="Genomic_DNA"/>
</dbReference>
<dbReference type="KEGG" id="eiv:EIN_136540"/>
<sequence>MSSTQTTESISSREWFEHITGVTEQEFVMTKATQIHESPSKYTTPELFITNKKTHEDFSCGSFELLSLKDLRKYSTPSTVPAKFEIFIRKSSASLNKVEVSAMQLSPEFKNSVFLVASNFNAVESVSEGISPDSHNFTTNYVYDRTQGPIASIGAPAAAICRVHFPFYDSKIDPQQWGQTDEHQVEILGKLKNKYPVVNGYPLLSKEKKVTESDEDKYIAAIHSNVTAMMRMCGGKIEVVGQADRQKIDQVIAAALNVGQGMSGMRNGQIADKEKSMRTFPLKCGYEATYLTAIKNGRENVVLTLLGNGVFGNTTESVCESIIQTHLKFGIKNNGSIRRVIVPLFSIGGYDALPIFEKLLKKNGVEYEVKVFE</sequence>
<evidence type="ECO:0000313" key="1">
    <source>
        <dbReference type="EMBL" id="ELP85980.1"/>
    </source>
</evidence>
<dbReference type="PANTHER" id="PTHR35609:SF1">
    <property type="entry name" value="MACRO DOMAIN-CONTAINING PROTEIN"/>
    <property type="match status" value="1"/>
</dbReference>
<dbReference type="RefSeq" id="XP_004185326.1">
    <property type="nucleotide sequence ID" value="XM_004185278.1"/>
</dbReference>
<keyword evidence="2" id="KW-1185">Reference proteome</keyword>
<organism evidence="1 2">
    <name type="scientific">Entamoeba invadens IP1</name>
    <dbReference type="NCBI Taxonomy" id="370355"/>
    <lineage>
        <taxon>Eukaryota</taxon>
        <taxon>Amoebozoa</taxon>
        <taxon>Evosea</taxon>
        <taxon>Archamoebae</taxon>
        <taxon>Mastigamoebida</taxon>
        <taxon>Entamoebidae</taxon>
        <taxon>Entamoeba</taxon>
    </lineage>
</organism>
<protein>
    <recommendedName>
        <fullName evidence="3">Macro domain-containing protein</fullName>
    </recommendedName>
</protein>
<dbReference type="OrthoDB" id="27350at2759"/>
<dbReference type="OMA" id="THEDFSC"/>
<dbReference type="PANTHER" id="PTHR35609">
    <property type="entry name" value="MACRO DOMAIN-CONTAINING PROTEIN"/>
    <property type="match status" value="1"/>
</dbReference>
<proteinExistence type="predicted"/>
<reference evidence="1 2" key="1">
    <citation type="submission" date="2012-10" db="EMBL/GenBank/DDBJ databases">
        <authorList>
            <person name="Zafar N."/>
            <person name="Inman J."/>
            <person name="Hall N."/>
            <person name="Lorenzi H."/>
            <person name="Caler E."/>
        </authorList>
    </citation>
    <scope>NUCLEOTIDE SEQUENCE [LARGE SCALE GENOMIC DNA]</scope>
    <source>
        <strain evidence="1 2">IP1</strain>
    </source>
</reference>
<accession>A0A0A1TXD6</accession>
<evidence type="ECO:0000313" key="2">
    <source>
        <dbReference type="Proteomes" id="UP000014680"/>
    </source>
</evidence>
<dbReference type="GeneID" id="14884961"/>
<evidence type="ECO:0008006" key="3">
    <source>
        <dbReference type="Google" id="ProtNLM"/>
    </source>
</evidence>
<dbReference type="InterPro" id="IPR043472">
    <property type="entry name" value="Macro_dom-like"/>
</dbReference>
<dbReference type="VEuPathDB" id="AmoebaDB:EIN_136540"/>
<name>A0A0A1TXD6_ENTIV</name>
<dbReference type="AlphaFoldDB" id="A0A0A1TXD6"/>